<evidence type="ECO:0000313" key="3">
    <source>
        <dbReference type="Proteomes" id="UP000326757"/>
    </source>
</evidence>
<protein>
    <submittedName>
        <fullName evidence="2">Uncharacterized protein</fullName>
    </submittedName>
</protein>
<feature type="region of interest" description="Disordered" evidence="1">
    <location>
        <begin position="33"/>
        <end position="61"/>
    </location>
</feature>
<feature type="compositionally biased region" description="Basic residues" evidence="1">
    <location>
        <begin position="42"/>
        <end position="60"/>
    </location>
</feature>
<sequence>MYFKFWCSICMYCYQRNIFTGSYTYIPPSTDHPTMQHSLATKSKKKPAKKQRSNPTRRQHTIAQNIFAV</sequence>
<organism evidence="2 3">
    <name type="scientific">Monilinia laxa</name>
    <name type="common">Brown rot fungus</name>
    <name type="synonym">Sclerotinia laxa</name>
    <dbReference type="NCBI Taxonomy" id="61186"/>
    <lineage>
        <taxon>Eukaryota</taxon>
        <taxon>Fungi</taxon>
        <taxon>Dikarya</taxon>
        <taxon>Ascomycota</taxon>
        <taxon>Pezizomycotina</taxon>
        <taxon>Leotiomycetes</taxon>
        <taxon>Helotiales</taxon>
        <taxon>Sclerotiniaceae</taxon>
        <taxon>Monilinia</taxon>
    </lineage>
</organism>
<dbReference type="AlphaFoldDB" id="A0A5N6K5X4"/>
<dbReference type="EMBL" id="VIGI01000007">
    <property type="protein sequence ID" value="KAB8297974.1"/>
    <property type="molecule type" value="Genomic_DNA"/>
</dbReference>
<evidence type="ECO:0000313" key="2">
    <source>
        <dbReference type="EMBL" id="KAB8297974.1"/>
    </source>
</evidence>
<dbReference type="Proteomes" id="UP000326757">
    <property type="component" value="Unassembled WGS sequence"/>
</dbReference>
<accession>A0A5N6K5X4</accession>
<keyword evidence="3" id="KW-1185">Reference proteome</keyword>
<evidence type="ECO:0000256" key="1">
    <source>
        <dbReference type="SAM" id="MobiDB-lite"/>
    </source>
</evidence>
<proteinExistence type="predicted"/>
<reference evidence="2 3" key="1">
    <citation type="submission" date="2019-06" db="EMBL/GenBank/DDBJ databases">
        <title>Genome Sequence of the Brown Rot Fungal Pathogen Monilinia laxa.</title>
        <authorList>
            <person name="De Miccolis Angelini R.M."/>
            <person name="Landi L."/>
            <person name="Abate D."/>
            <person name="Pollastro S."/>
            <person name="Romanazzi G."/>
            <person name="Faretra F."/>
        </authorList>
    </citation>
    <scope>NUCLEOTIDE SEQUENCE [LARGE SCALE GENOMIC DNA]</scope>
    <source>
        <strain evidence="2 3">Mlax316</strain>
    </source>
</reference>
<comment type="caution">
    <text evidence="2">The sequence shown here is derived from an EMBL/GenBank/DDBJ whole genome shotgun (WGS) entry which is preliminary data.</text>
</comment>
<name>A0A5N6K5X4_MONLA</name>
<gene>
    <name evidence="2" type="ORF">EYC80_001750</name>
</gene>